<dbReference type="Gene3D" id="3.40.50.300">
    <property type="entry name" value="P-loop containing nucleotide triphosphate hydrolases"/>
    <property type="match status" value="1"/>
</dbReference>
<dbReference type="AlphaFoldDB" id="A0A0D1BWG3"/>
<dbReference type="PANTHER" id="PTHR42788">
    <property type="entry name" value="TAURINE IMPORT ATP-BINDING PROTEIN-RELATED"/>
    <property type="match status" value="1"/>
</dbReference>
<evidence type="ECO:0000313" key="6">
    <source>
        <dbReference type="Proteomes" id="UP000032250"/>
    </source>
</evidence>
<evidence type="ECO:0000256" key="1">
    <source>
        <dbReference type="ARBA" id="ARBA00022448"/>
    </source>
</evidence>
<dbReference type="InterPro" id="IPR003593">
    <property type="entry name" value="AAA+_ATPase"/>
</dbReference>
<dbReference type="InterPro" id="IPR003439">
    <property type="entry name" value="ABC_transporter-like_ATP-bd"/>
</dbReference>
<keyword evidence="2" id="KW-0547">Nucleotide-binding</keyword>
<dbReference type="RefSeq" id="WP_003485097.1">
    <property type="nucleotide sequence ID" value="NZ_JXSU01000007.1"/>
</dbReference>
<dbReference type="OrthoDB" id="9801958at2"/>
<dbReference type="InterPro" id="IPR027417">
    <property type="entry name" value="P-loop_NTPase"/>
</dbReference>
<dbReference type="HOGENOM" id="CLU_000604_1_22_9"/>
<accession>A0A0D1BWG3</accession>
<proteinExistence type="predicted"/>
<dbReference type="PATRIC" id="fig|1379739.3.peg.2650"/>
<keyword evidence="3 5" id="KW-0067">ATP-binding</keyword>
<protein>
    <submittedName>
        <fullName evidence="5">ABC transporter ATP-binding protein</fullName>
    </submittedName>
</protein>
<keyword evidence="1" id="KW-0813">Transport</keyword>
<dbReference type="InterPro" id="IPR050166">
    <property type="entry name" value="ABC_transporter_ATP-bind"/>
</dbReference>
<dbReference type="GO" id="GO:0016887">
    <property type="term" value="F:ATP hydrolysis activity"/>
    <property type="evidence" value="ECO:0007669"/>
    <property type="project" value="InterPro"/>
</dbReference>
<dbReference type="Proteomes" id="UP000032250">
    <property type="component" value="Unassembled WGS sequence"/>
</dbReference>
<organism evidence="5 6">
    <name type="scientific">Clostridium botulinum B2 450</name>
    <dbReference type="NCBI Taxonomy" id="1379739"/>
    <lineage>
        <taxon>Bacteria</taxon>
        <taxon>Bacillati</taxon>
        <taxon>Bacillota</taxon>
        <taxon>Clostridia</taxon>
        <taxon>Eubacteriales</taxon>
        <taxon>Clostridiaceae</taxon>
        <taxon>Clostridium</taxon>
    </lineage>
</organism>
<dbReference type="SUPFAM" id="SSF52540">
    <property type="entry name" value="P-loop containing nucleoside triphosphate hydrolases"/>
    <property type="match status" value="1"/>
</dbReference>
<dbReference type="EMBL" id="JXSU01000007">
    <property type="protein sequence ID" value="KIS24157.1"/>
    <property type="molecule type" value="Genomic_DNA"/>
</dbReference>
<reference evidence="5 6" key="1">
    <citation type="submission" date="2014-06" db="EMBL/GenBank/DDBJ databases">
        <title>Genome characterization of distinct group I Clostridium botulinum lineages.</title>
        <authorList>
            <person name="Giordani F."/>
            <person name="Anselmo A."/>
            <person name="Fillo S."/>
            <person name="Palozzi A.M."/>
            <person name="Fortunato A."/>
            <person name="Gentile B."/>
            <person name="Ciammaruconi A."/>
            <person name="Anniballi F."/>
            <person name="De Medici D."/>
            <person name="Lista F."/>
        </authorList>
    </citation>
    <scope>NUCLEOTIDE SEQUENCE [LARGE SCALE GENOMIC DNA]</scope>
    <source>
        <strain evidence="5 6">B2 450</strain>
    </source>
</reference>
<dbReference type="SMART" id="SM00382">
    <property type="entry name" value="AAA"/>
    <property type="match status" value="1"/>
</dbReference>
<dbReference type="GO" id="GO:0005524">
    <property type="term" value="F:ATP binding"/>
    <property type="evidence" value="ECO:0007669"/>
    <property type="project" value="UniProtKB-KW"/>
</dbReference>
<name>A0A0D1BWG3_CLOBO</name>
<dbReference type="PROSITE" id="PS50893">
    <property type="entry name" value="ABC_TRANSPORTER_2"/>
    <property type="match status" value="1"/>
</dbReference>
<feature type="domain" description="ABC transporter" evidence="4">
    <location>
        <begin position="4"/>
        <end position="228"/>
    </location>
</feature>
<dbReference type="Pfam" id="PF00005">
    <property type="entry name" value="ABC_tran"/>
    <property type="match status" value="1"/>
</dbReference>
<evidence type="ECO:0000256" key="2">
    <source>
        <dbReference type="ARBA" id="ARBA00022741"/>
    </source>
</evidence>
<evidence type="ECO:0000256" key="3">
    <source>
        <dbReference type="ARBA" id="ARBA00022840"/>
    </source>
</evidence>
<evidence type="ECO:0000259" key="4">
    <source>
        <dbReference type="PROSITE" id="PS50893"/>
    </source>
</evidence>
<evidence type="ECO:0000313" key="5">
    <source>
        <dbReference type="EMBL" id="KIS24157.1"/>
    </source>
</evidence>
<sequence>MKGYKLTNVIKEFCINGKPVKILDNLTLLLEDNKITVILGRSGCGKTTLLRLLGYLDDATSGKVEFYHNNILVKPKIGMVFQESRLFPWLNVRENLTFFLNKREIDIENKYLNLMKLEKFGEAYPSQLSGGMAHRVAIGRALAYEPNMLLMDEPFAALDFFTRSYMQEEILRLYKETNKGIVFVTHNVDEALLIGHKIVILDKGKVLEEYNVDLEFPRDISSEKLLNIKKDILSKL</sequence>
<gene>
    <name evidence="5" type="ORF">N495_11380</name>
</gene>
<comment type="caution">
    <text evidence="5">The sequence shown here is derived from an EMBL/GenBank/DDBJ whole genome shotgun (WGS) entry which is preliminary data.</text>
</comment>
<dbReference type="PANTHER" id="PTHR42788:SF13">
    <property type="entry name" value="ALIPHATIC SULFONATES IMPORT ATP-BINDING PROTEIN SSUB"/>
    <property type="match status" value="1"/>
</dbReference>